<comment type="caution">
    <text evidence="4">The sequence shown here is derived from an EMBL/GenBank/DDBJ whole genome shotgun (WGS) entry which is preliminary data.</text>
</comment>
<dbReference type="Pfam" id="PF00994">
    <property type="entry name" value="MoCF_biosynth"/>
    <property type="match status" value="1"/>
</dbReference>
<feature type="domain" description="MoaB/Mog" evidence="3">
    <location>
        <begin position="17"/>
        <end position="171"/>
    </location>
</feature>
<evidence type="ECO:0000313" key="4">
    <source>
        <dbReference type="EMBL" id="RZN73751.1"/>
    </source>
</evidence>
<organism evidence="4 5">
    <name type="scientific">Candidatus Methanolliviera hydrocarbonicum</name>
    <dbReference type="NCBI Taxonomy" id="2491085"/>
    <lineage>
        <taxon>Archaea</taxon>
        <taxon>Methanobacteriati</taxon>
        <taxon>Methanobacteriota</taxon>
        <taxon>Candidatus Methanoliparia</taxon>
        <taxon>Candidatus Methanoliparales</taxon>
        <taxon>Candidatus Methanollivieraceae</taxon>
        <taxon>Candidatus Methanolliviera</taxon>
    </lineage>
</organism>
<dbReference type="InterPro" id="IPR001453">
    <property type="entry name" value="MoaB/Mog_dom"/>
</dbReference>
<dbReference type="FunFam" id="3.40.980.10:FF:000006">
    <property type="entry name" value="Molybdenum cofactor biosynthesis protein B"/>
    <property type="match status" value="1"/>
</dbReference>
<dbReference type="EMBL" id="RXIL01000003">
    <property type="protein sequence ID" value="RZN73751.1"/>
    <property type="molecule type" value="Genomic_DNA"/>
</dbReference>
<dbReference type="PANTHER" id="PTHR43232">
    <property type="entry name" value="MOLYBDENUM COFACTOR BIOSYNTHESIS PROTEIN B"/>
    <property type="match status" value="1"/>
</dbReference>
<dbReference type="Proteomes" id="UP000320766">
    <property type="component" value="Unassembled WGS sequence"/>
</dbReference>
<dbReference type="NCBIfam" id="TIGR00177">
    <property type="entry name" value="molyb_syn"/>
    <property type="match status" value="1"/>
</dbReference>
<accession>A0A520KYZ8</accession>
<protein>
    <submittedName>
        <fullName evidence="4">MogA/MoaB family molybdenum cofactor biosynthesis protein</fullName>
    </submittedName>
</protein>
<comment type="similarity">
    <text evidence="1">Belongs to the MoaB/Mog family.</text>
</comment>
<proteinExistence type="inferred from homology"/>
<dbReference type="InterPro" id="IPR008284">
    <property type="entry name" value="MoCF_biosynth_CS"/>
</dbReference>
<dbReference type="GO" id="GO:0006777">
    <property type="term" value="P:Mo-molybdopterin cofactor biosynthetic process"/>
    <property type="evidence" value="ECO:0007669"/>
    <property type="project" value="UniProtKB-KW"/>
</dbReference>
<dbReference type="AlphaFoldDB" id="A0A520KYZ8"/>
<dbReference type="PIRSF" id="PIRSF006443">
    <property type="entry name" value="MoaB"/>
    <property type="match status" value="1"/>
</dbReference>
<name>A0A520KYZ8_9EURY</name>
<dbReference type="SUPFAM" id="SSF53218">
    <property type="entry name" value="Molybdenum cofactor biosynthesis proteins"/>
    <property type="match status" value="1"/>
</dbReference>
<reference evidence="4 5" key="1">
    <citation type="journal article" date="2019" name="Nat. Microbiol.">
        <title>Wide diversity of methane and short-chain alkane metabolisms in uncultured archaea.</title>
        <authorList>
            <person name="Borrel G."/>
            <person name="Adam P.S."/>
            <person name="McKay L.J."/>
            <person name="Chen L.X."/>
            <person name="Sierra-Garcia I.N."/>
            <person name="Sieber C.M."/>
            <person name="Letourneur Q."/>
            <person name="Ghozlane A."/>
            <person name="Andersen G.L."/>
            <person name="Li W.J."/>
            <person name="Hallam S.J."/>
            <person name="Muyzer G."/>
            <person name="de Oliveira V.M."/>
            <person name="Inskeep W.P."/>
            <person name="Banfield J.F."/>
            <person name="Gribaldo S."/>
        </authorList>
    </citation>
    <scope>NUCLEOTIDE SEQUENCE [LARGE SCALE GENOMIC DNA]</scope>
    <source>
        <strain evidence="4">NM1b</strain>
    </source>
</reference>
<dbReference type="PANTHER" id="PTHR43232:SF2">
    <property type="entry name" value="MOLYBDENUM COFACTOR BIOSYNTHESIS PROTEIN B"/>
    <property type="match status" value="1"/>
</dbReference>
<keyword evidence="2" id="KW-0501">Molybdenum cofactor biosynthesis</keyword>
<dbReference type="InterPro" id="IPR012245">
    <property type="entry name" value="MoaB"/>
</dbReference>
<sequence length="178" mass="19307">MSSEEHKKGARKNLKYGIITVSTSRYNNSSSKINVPEQVDDLSGEILWKKVEGGGGKVVFYKIIPDDVGKIKDTLEDALGNNIDVILINGGTGLSKKDLTIETVEKMYEKKIDGFGEIFRYISFKDIGSPAILSRASGGVIGEKVIFAIPGSPKAAGLAMDELILKEAGHIVKHLEEN</sequence>
<dbReference type="PROSITE" id="PS01078">
    <property type="entry name" value="MOCF_BIOSYNTHESIS_1"/>
    <property type="match status" value="1"/>
</dbReference>
<dbReference type="GO" id="GO:0005829">
    <property type="term" value="C:cytosol"/>
    <property type="evidence" value="ECO:0007669"/>
    <property type="project" value="TreeGrafter"/>
</dbReference>
<gene>
    <name evidence="4" type="ORF">EF807_00290</name>
</gene>
<dbReference type="CDD" id="cd00886">
    <property type="entry name" value="MogA_MoaB"/>
    <property type="match status" value="1"/>
</dbReference>
<dbReference type="Gene3D" id="3.40.980.10">
    <property type="entry name" value="MoaB/Mog-like domain"/>
    <property type="match status" value="1"/>
</dbReference>
<dbReference type="InterPro" id="IPR036425">
    <property type="entry name" value="MoaB/Mog-like_dom_sf"/>
</dbReference>
<evidence type="ECO:0000256" key="2">
    <source>
        <dbReference type="ARBA" id="ARBA00023150"/>
    </source>
</evidence>
<dbReference type="SMART" id="SM00852">
    <property type="entry name" value="MoCF_biosynth"/>
    <property type="match status" value="1"/>
</dbReference>
<evidence type="ECO:0000259" key="3">
    <source>
        <dbReference type="SMART" id="SM00852"/>
    </source>
</evidence>
<evidence type="ECO:0000313" key="5">
    <source>
        <dbReference type="Proteomes" id="UP000320766"/>
    </source>
</evidence>
<evidence type="ECO:0000256" key="1">
    <source>
        <dbReference type="ARBA" id="ARBA00006112"/>
    </source>
</evidence>